<keyword evidence="1" id="KW-0472">Membrane</keyword>
<dbReference type="InterPro" id="IPR053824">
    <property type="entry name" value="DUF7010"/>
</dbReference>
<keyword evidence="1" id="KW-1133">Transmembrane helix</keyword>
<feature type="transmembrane region" description="Helical" evidence="1">
    <location>
        <begin position="153"/>
        <end position="172"/>
    </location>
</feature>
<evidence type="ECO:0000313" key="2">
    <source>
        <dbReference type="EMBL" id="MFC4737335.1"/>
    </source>
</evidence>
<dbReference type="Pfam" id="PF22765">
    <property type="entry name" value="DUF7010"/>
    <property type="match status" value="1"/>
</dbReference>
<feature type="transmembrane region" description="Helical" evidence="1">
    <location>
        <begin position="130"/>
        <end position="147"/>
    </location>
</feature>
<dbReference type="Proteomes" id="UP001595896">
    <property type="component" value="Unassembled WGS sequence"/>
</dbReference>
<name>A0ABV9NXB7_9BACI</name>
<dbReference type="RefSeq" id="WP_377909934.1">
    <property type="nucleotide sequence ID" value="NZ_JBHSGK010000013.1"/>
</dbReference>
<feature type="transmembrane region" description="Helical" evidence="1">
    <location>
        <begin position="46"/>
        <end position="67"/>
    </location>
</feature>
<proteinExistence type="predicted"/>
<comment type="caution">
    <text evidence="2">The sequence shown here is derived from an EMBL/GenBank/DDBJ whole genome shotgun (WGS) entry which is preliminary data.</text>
</comment>
<keyword evidence="1" id="KW-0812">Transmembrane</keyword>
<evidence type="ECO:0000256" key="1">
    <source>
        <dbReference type="SAM" id="Phobius"/>
    </source>
</evidence>
<gene>
    <name evidence="2" type="ORF">ACFO4L_12105</name>
</gene>
<evidence type="ECO:0000313" key="3">
    <source>
        <dbReference type="Proteomes" id="UP001595896"/>
    </source>
</evidence>
<accession>A0ABV9NXB7</accession>
<dbReference type="EMBL" id="JBHSGK010000013">
    <property type="protein sequence ID" value="MFC4737335.1"/>
    <property type="molecule type" value="Genomic_DNA"/>
</dbReference>
<sequence>MSEFDHMREKLSLRGKNGIAFIAAASVIWCLITMLFFLPLDQHTQNIGMLFATGLMFPFAMAASVLLKAEWKFDGHPLASLGSQLNVAQVMYIPLVLWAVSMAPSQAVLFLAVIVAAHFFPYGWLYNTRAFYVMSPVMVLVLFGTSIVTNAVWAIPGVMVVLLLLLAGWLHVDFRSKVKHQEERKEQVAG</sequence>
<keyword evidence="3" id="KW-1185">Reference proteome</keyword>
<feature type="transmembrane region" description="Helical" evidence="1">
    <location>
        <begin position="20"/>
        <end position="40"/>
    </location>
</feature>
<organism evidence="2 3">
    <name type="scientific">Bacillus daqingensis</name>
    <dbReference type="NCBI Taxonomy" id="872396"/>
    <lineage>
        <taxon>Bacteria</taxon>
        <taxon>Bacillati</taxon>
        <taxon>Bacillota</taxon>
        <taxon>Bacilli</taxon>
        <taxon>Bacillales</taxon>
        <taxon>Bacillaceae</taxon>
        <taxon>Bacillus</taxon>
    </lineage>
</organism>
<reference evidence="3" key="1">
    <citation type="journal article" date="2019" name="Int. J. Syst. Evol. Microbiol.">
        <title>The Global Catalogue of Microorganisms (GCM) 10K type strain sequencing project: providing services to taxonomists for standard genome sequencing and annotation.</title>
        <authorList>
            <consortium name="The Broad Institute Genomics Platform"/>
            <consortium name="The Broad Institute Genome Sequencing Center for Infectious Disease"/>
            <person name="Wu L."/>
            <person name="Ma J."/>
        </authorList>
    </citation>
    <scope>NUCLEOTIDE SEQUENCE [LARGE SCALE GENOMIC DNA]</scope>
    <source>
        <strain evidence="3">JCM 12165</strain>
    </source>
</reference>
<protein>
    <submittedName>
        <fullName evidence="2">DUF7010 family protein</fullName>
    </submittedName>
</protein>